<proteinExistence type="inferred from homology"/>
<gene>
    <name evidence="5" type="ORF">DBW69_04125</name>
</gene>
<comment type="similarity">
    <text evidence="1">Belongs to the HMG-CoA lyase family.</text>
</comment>
<dbReference type="AlphaFoldDB" id="A0A368DZF4"/>
<reference evidence="5 6" key="1">
    <citation type="journal article" date="2018" name="Microbiome">
        <title>Fine metagenomic profile of the Mediterranean stratified and mixed water columns revealed by assembly and recruitment.</title>
        <authorList>
            <person name="Haro-Moreno J.M."/>
            <person name="Lopez-Perez M."/>
            <person name="De La Torre J.R."/>
            <person name="Picazo A."/>
            <person name="Camacho A."/>
            <person name="Rodriguez-Valera F."/>
        </authorList>
    </citation>
    <scope>NUCLEOTIDE SEQUENCE [LARGE SCALE GENOMIC DNA]</scope>
    <source>
        <strain evidence="5">MED-G55</strain>
    </source>
</reference>
<dbReference type="PANTHER" id="PTHR42738">
    <property type="entry name" value="HYDROXYMETHYLGLUTARYL-COA LYASE"/>
    <property type="match status" value="1"/>
</dbReference>
<name>A0A368DZF4_9PROT</name>
<dbReference type="PANTHER" id="PTHR42738:SF7">
    <property type="entry name" value="HYDROXYMETHYLGLUTARYL-COA LYASE"/>
    <property type="match status" value="1"/>
</dbReference>
<dbReference type="InterPro" id="IPR000891">
    <property type="entry name" value="PYR_CT"/>
</dbReference>
<accession>A0A368DZF4</accession>
<dbReference type="GO" id="GO:0046951">
    <property type="term" value="P:ketone body biosynthetic process"/>
    <property type="evidence" value="ECO:0007669"/>
    <property type="project" value="TreeGrafter"/>
</dbReference>
<dbReference type="GO" id="GO:0006552">
    <property type="term" value="P:L-leucine catabolic process"/>
    <property type="evidence" value="ECO:0007669"/>
    <property type="project" value="TreeGrafter"/>
</dbReference>
<protein>
    <submittedName>
        <fullName evidence="5">Hydroxymethylglutaryl-CoA lyase</fullName>
    </submittedName>
</protein>
<dbReference type="EMBL" id="QOQF01000011">
    <property type="protein sequence ID" value="RCL77217.1"/>
    <property type="molecule type" value="Genomic_DNA"/>
</dbReference>
<dbReference type="Proteomes" id="UP000252132">
    <property type="component" value="Unassembled WGS sequence"/>
</dbReference>
<evidence type="ECO:0000256" key="2">
    <source>
        <dbReference type="ARBA" id="ARBA00022723"/>
    </source>
</evidence>
<dbReference type="Pfam" id="PF00682">
    <property type="entry name" value="HMGL-like"/>
    <property type="match status" value="1"/>
</dbReference>
<dbReference type="InterPro" id="IPR013785">
    <property type="entry name" value="Aldolase_TIM"/>
</dbReference>
<dbReference type="InterPro" id="IPR043594">
    <property type="entry name" value="HMGL"/>
</dbReference>
<dbReference type="GO" id="GO:0046872">
    <property type="term" value="F:metal ion binding"/>
    <property type="evidence" value="ECO:0007669"/>
    <property type="project" value="UniProtKB-KW"/>
</dbReference>
<evidence type="ECO:0000259" key="4">
    <source>
        <dbReference type="PROSITE" id="PS50991"/>
    </source>
</evidence>
<feature type="domain" description="Pyruvate carboxyltransferase" evidence="4">
    <location>
        <begin position="6"/>
        <end position="272"/>
    </location>
</feature>
<evidence type="ECO:0000256" key="3">
    <source>
        <dbReference type="ARBA" id="ARBA00023239"/>
    </source>
</evidence>
<dbReference type="GO" id="GO:0004419">
    <property type="term" value="F:hydroxymethylglutaryl-CoA lyase activity"/>
    <property type="evidence" value="ECO:0007669"/>
    <property type="project" value="TreeGrafter"/>
</dbReference>
<evidence type="ECO:0000313" key="5">
    <source>
        <dbReference type="EMBL" id="RCL77217.1"/>
    </source>
</evidence>
<dbReference type="SUPFAM" id="SSF51569">
    <property type="entry name" value="Aldolase"/>
    <property type="match status" value="1"/>
</dbReference>
<dbReference type="NCBIfam" id="NF004283">
    <property type="entry name" value="PRK05692.1"/>
    <property type="match status" value="1"/>
</dbReference>
<comment type="caution">
    <text evidence="5">The sequence shown here is derived from an EMBL/GenBank/DDBJ whole genome shotgun (WGS) entry which is preliminary data.</text>
</comment>
<dbReference type="Gene3D" id="3.20.20.70">
    <property type="entry name" value="Aldolase class I"/>
    <property type="match status" value="1"/>
</dbReference>
<dbReference type="PROSITE" id="PS50991">
    <property type="entry name" value="PYR_CT"/>
    <property type="match status" value="1"/>
</dbReference>
<sequence length="300" mass="31872">MSDNFIFVNDVGPRDGLQNQAVQVEPETRITLIQKLLDAGVPGVEVASFVSPKAVPRMAGAGEIMTALKDSPAALSALVPNLKGYEMARDAGAKIISVVPSATETMNRKNINMGYEDILALSCDLMQRAKDDGIKGQAYVSVAFECPFEGQVSQDRVMEMTETLLEAGAQEIIIADTIGAANPSQVKSLFDRLIASFDKEILATHFHDTRAMGLANAYAAIECGIRKFDASIGGLGGCPFAPGAAGNLATEDLVSMAHQMGFETGIDEKALLDTSNFAGEIIGQQIGGRMAGWMAYQMSK</sequence>
<organism evidence="5 6">
    <name type="scientific">PS1 clade bacterium</name>
    <dbReference type="NCBI Taxonomy" id="2175152"/>
    <lineage>
        <taxon>Bacteria</taxon>
        <taxon>Pseudomonadati</taxon>
        <taxon>Pseudomonadota</taxon>
        <taxon>Alphaproteobacteria</taxon>
        <taxon>PS1 clade</taxon>
    </lineage>
</organism>
<dbReference type="CDD" id="cd07938">
    <property type="entry name" value="DRE_TIM_HMGL"/>
    <property type="match status" value="1"/>
</dbReference>
<keyword evidence="3 5" id="KW-0456">Lyase</keyword>
<evidence type="ECO:0000313" key="6">
    <source>
        <dbReference type="Proteomes" id="UP000252132"/>
    </source>
</evidence>
<keyword evidence="2" id="KW-0479">Metal-binding</keyword>
<evidence type="ECO:0000256" key="1">
    <source>
        <dbReference type="ARBA" id="ARBA00009405"/>
    </source>
</evidence>
<dbReference type="FunFam" id="3.20.20.70:FF:000071">
    <property type="entry name" value="Hydroxymethylglutaryl-CoA lyase"/>
    <property type="match status" value="1"/>
</dbReference>